<dbReference type="EC" id="2.7.7.18" evidence="3"/>
<dbReference type="PANTHER" id="PTHR39321">
    <property type="entry name" value="NICOTINATE-NUCLEOTIDE ADENYLYLTRANSFERASE-RELATED"/>
    <property type="match status" value="1"/>
</dbReference>
<reference evidence="13" key="1">
    <citation type="submission" date="2018-03" db="EMBL/GenBank/DDBJ databases">
        <title>Ecological and genomic features of two cosmopolitan and abundant freshwater picocyanobacteria.</title>
        <authorList>
            <person name="Cabello-Yeves P.J."/>
            <person name="Picazo A."/>
            <person name="Camacho A."/>
            <person name="Callieri C."/>
            <person name="Rosselli R."/>
            <person name="Roda-Garcia J."/>
            <person name="Coutinho F.H."/>
            <person name="Rodriguez-Valera F."/>
        </authorList>
    </citation>
    <scope>NUCLEOTIDE SEQUENCE [LARGE SCALE GENOMIC DNA]</scope>
    <source>
        <strain evidence="13">Tous</strain>
    </source>
</reference>
<dbReference type="SUPFAM" id="SSF52374">
    <property type="entry name" value="Nucleotidylyl transferase"/>
    <property type="match status" value="1"/>
</dbReference>
<keyword evidence="9" id="KW-0520">NAD</keyword>
<feature type="domain" description="Cytidyltransferase-like" evidence="11">
    <location>
        <begin position="7"/>
        <end position="162"/>
    </location>
</feature>
<dbReference type="GO" id="GO:0004515">
    <property type="term" value="F:nicotinate-nucleotide adenylyltransferase activity"/>
    <property type="evidence" value="ECO:0007669"/>
    <property type="project" value="UniProtKB-EC"/>
</dbReference>
<accession>A0A2P7EGK9</accession>
<dbReference type="PANTHER" id="PTHR39321:SF3">
    <property type="entry name" value="PHOSPHOPANTETHEINE ADENYLYLTRANSFERASE"/>
    <property type="match status" value="1"/>
</dbReference>
<dbReference type="UniPathway" id="UPA00253">
    <property type="reaction ID" value="UER00332"/>
</dbReference>
<dbReference type="InterPro" id="IPR005248">
    <property type="entry name" value="NadD/NMNAT"/>
</dbReference>
<keyword evidence="5" id="KW-0808">Transferase</keyword>
<evidence type="ECO:0000256" key="5">
    <source>
        <dbReference type="ARBA" id="ARBA00022679"/>
    </source>
</evidence>
<evidence type="ECO:0000256" key="6">
    <source>
        <dbReference type="ARBA" id="ARBA00022695"/>
    </source>
</evidence>
<evidence type="ECO:0000256" key="3">
    <source>
        <dbReference type="ARBA" id="ARBA00012389"/>
    </source>
</evidence>
<keyword evidence="7" id="KW-0547">Nucleotide-binding</keyword>
<evidence type="ECO:0000259" key="11">
    <source>
        <dbReference type="Pfam" id="PF01467"/>
    </source>
</evidence>
<proteinExistence type="predicted"/>
<evidence type="ECO:0000256" key="8">
    <source>
        <dbReference type="ARBA" id="ARBA00022840"/>
    </source>
</evidence>
<comment type="catalytic activity">
    <reaction evidence="10">
        <text>nicotinate beta-D-ribonucleotide + ATP + H(+) = deamido-NAD(+) + diphosphate</text>
        <dbReference type="Rhea" id="RHEA:22860"/>
        <dbReference type="ChEBI" id="CHEBI:15378"/>
        <dbReference type="ChEBI" id="CHEBI:30616"/>
        <dbReference type="ChEBI" id="CHEBI:33019"/>
        <dbReference type="ChEBI" id="CHEBI:57502"/>
        <dbReference type="ChEBI" id="CHEBI:58437"/>
        <dbReference type="EC" id="2.7.7.18"/>
    </reaction>
</comment>
<evidence type="ECO:0000256" key="1">
    <source>
        <dbReference type="ARBA" id="ARBA00002324"/>
    </source>
</evidence>
<keyword evidence="6 12" id="KW-0548">Nucleotidyltransferase</keyword>
<dbReference type="GO" id="GO:0005524">
    <property type="term" value="F:ATP binding"/>
    <property type="evidence" value="ECO:0007669"/>
    <property type="project" value="UniProtKB-KW"/>
</dbReference>
<name>A0A2P7EGK9_9SYNE</name>
<gene>
    <name evidence="12" type="ORF">C7K08_03780</name>
</gene>
<dbReference type="AlphaFoldDB" id="A0A2P7EGK9"/>
<dbReference type="Pfam" id="PF01467">
    <property type="entry name" value="CTP_transf_like"/>
    <property type="match status" value="1"/>
</dbReference>
<keyword evidence="4" id="KW-0662">Pyridine nucleotide biosynthesis</keyword>
<dbReference type="RefSeq" id="WP_106499320.1">
    <property type="nucleotide sequence ID" value="NZ_PXVC01000009.1"/>
</dbReference>
<sequence>MSKTIALFGTSADPPTVGHRAVLEGLIELYPLVCTWASENPFKQHGAPLEVRAALLGAVVQELSAKHPPNSLQLRQDFSSSRAINSLEIARAQFPSHEAVMVVGSDLLAQIPSWYAVEKWLPQCQLAVVPRCGWPVLASQLAPLEKLGAKLSHLPLQIPESASSSVRRHPNPELVPAALLPQLVEQNLYGFTAADLPSPCGSP</sequence>
<protein>
    <recommendedName>
        <fullName evidence="3">nicotinate-nucleotide adenylyltransferase</fullName>
        <ecNumber evidence="3">2.7.7.18</ecNumber>
    </recommendedName>
</protein>
<evidence type="ECO:0000313" key="13">
    <source>
        <dbReference type="Proteomes" id="UP000240206"/>
    </source>
</evidence>
<dbReference type="STRING" id="1910958.BTM30_06955"/>
<organism evidence="12 13">
    <name type="scientific">Synechococcus lacustris str. Tous</name>
    <dbReference type="NCBI Taxonomy" id="1910958"/>
    <lineage>
        <taxon>Bacteria</taxon>
        <taxon>Bacillati</taxon>
        <taxon>Cyanobacteriota</taxon>
        <taxon>Cyanophyceae</taxon>
        <taxon>Synechococcales</taxon>
        <taxon>Synechococcaceae</taxon>
        <taxon>Synechococcus</taxon>
    </lineage>
</organism>
<comment type="function">
    <text evidence="1">Catalyzes the reversible adenylation of nicotinate mononucleotide (NaMN) to nicotinic acid adenine dinucleotide (NaAD).</text>
</comment>
<evidence type="ECO:0000256" key="10">
    <source>
        <dbReference type="ARBA" id="ARBA00048721"/>
    </source>
</evidence>
<evidence type="ECO:0000313" key="12">
    <source>
        <dbReference type="EMBL" id="PSI02259.1"/>
    </source>
</evidence>
<dbReference type="Gene3D" id="3.40.50.620">
    <property type="entry name" value="HUPs"/>
    <property type="match status" value="1"/>
</dbReference>
<dbReference type="NCBIfam" id="NF000842">
    <property type="entry name" value="PRK00071.2-1"/>
    <property type="match status" value="1"/>
</dbReference>
<comment type="caution">
    <text evidence="12">The sequence shown here is derived from an EMBL/GenBank/DDBJ whole genome shotgun (WGS) entry which is preliminary data.</text>
</comment>
<evidence type="ECO:0000256" key="9">
    <source>
        <dbReference type="ARBA" id="ARBA00023027"/>
    </source>
</evidence>
<dbReference type="InterPro" id="IPR004821">
    <property type="entry name" value="Cyt_trans-like"/>
</dbReference>
<dbReference type="GO" id="GO:0009435">
    <property type="term" value="P:NAD+ biosynthetic process"/>
    <property type="evidence" value="ECO:0007669"/>
    <property type="project" value="UniProtKB-UniPathway"/>
</dbReference>
<evidence type="ECO:0000256" key="7">
    <source>
        <dbReference type="ARBA" id="ARBA00022741"/>
    </source>
</evidence>
<dbReference type="EMBL" id="PXVC01000009">
    <property type="protein sequence ID" value="PSI02259.1"/>
    <property type="molecule type" value="Genomic_DNA"/>
</dbReference>
<dbReference type="Proteomes" id="UP000240206">
    <property type="component" value="Unassembled WGS sequence"/>
</dbReference>
<keyword evidence="8" id="KW-0067">ATP-binding</keyword>
<evidence type="ECO:0000256" key="4">
    <source>
        <dbReference type="ARBA" id="ARBA00022642"/>
    </source>
</evidence>
<dbReference type="CDD" id="cd02165">
    <property type="entry name" value="NMNAT"/>
    <property type="match status" value="1"/>
</dbReference>
<comment type="pathway">
    <text evidence="2">Cofactor biosynthesis; NAD(+) biosynthesis; deamido-NAD(+) from nicotinate D-ribonucleotide: step 1/1.</text>
</comment>
<keyword evidence="13" id="KW-1185">Reference proteome</keyword>
<dbReference type="InterPro" id="IPR014729">
    <property type="entry name" value="Rossmann-like_a/b/a_fold"/>
</dbReference>
<evidence type="ECO:0000256" key="2">
    <source>
        <dbReference type="ARBA" id="ARBA00005019"/>
    </source>
</evidence>